<evidence type="ECO:0000313" key="6">
    <source>
        <dbReference type="Proteomes" id="UP000831113"/>
    </source>
</evidence>
<feature type="domain" description="HTH luxR-type" evidence="4">
    <location>
        <begin position="281"/>
        <end position="346"/>
    </location>
</feature>
<proteinExistence type="predicted"/>
<dbReference type="CDD" id="cd06170">
    <property type="entry name" value="LuxR_C_like"/>
    <property type="match status" value="1"/>
</dbReference>
<reference evidence="5 6" key="1">
    <citation type="submission" date="2022-03" db="EMBL/GenBank/DDBJ databases">
        <title>Hymenobactersp. isolated from the air.</title>
        <authorList>
            <person name="Won M."/>
            <person name="Kwon S.-W."/>
        </authorList>
    </citation>
    <scope>NUCLEOTIDE SEQUENCE [LARGE SCALE GENOMIC DNA]</scope>
    <source>
        <strain evidence="5 6">KACC 21982</strain>
    </source>
</reference>
<dbReference type="SUPFAM" id="SSF46894">
    <property type="entry name" value="C-terminal effector domain of the bipartite response regulators"/>
    <property type="match status" value="1"/>
</dbReference>
<evidence type="ECO:0000259" key="4">
    <source>
        <dbReference type="PROSITE" id="PS50043"/>
    </source>
</evidence>
<dbReference type="RefSeq" id="WP_243800013.1">
    <property type="nucleotide sequence ID" value="NZ_CP094669.1"/>
</dbReference>
<name>A0ABY4CZL1_9BACT</name>
<keyword evidence="1" id="KW-0805">Transcription regulation</keyword>
<evidence type="ECO:0000256" key="3">
    <source>
        <dbReference type="ARBA" id="ARBA00023163"/>
    </source>
</evidence>
<dbReference type="Proteomes" id="UP000831113">
    <property type="component" value="Chromosome"/>
</dbReference>
<accession>A0ABY4CZL1</accession>
<sequence>MPRLEYQATTRLLAAVEVLHADLSLDSLFVRMSHAAMLAVSAETACFDGFSPIGGIGHLGSFPEDTFSPVTFPILAARMHEHPLFTALVEERRTEPLRTSDYCHMPHYFRTALFNEFYRPVALTHQLIMGLDVPTNGLVTCALNRHRRDFSEDDRLVMSLLKTHFVAAIRNAHTVAELQRPATGQTPTPTTIGFARISPSGNIFSCDAAAEQLLRTHFDAFASTFLPGPLLWWLHQWRNTPLLTAPTDFVHRTAHAELTVRLVSMSANELLLLVEERAVSSAAALQRLGLTPRESEVLFHLSQGLADKAISQACGISLRTTQNHLQNIYSKLGVDSRTAAVRWALV</sequence>
<gene>
    <name evidence="5" type="ORF">MTX78_03680</name>
</gene>
<keyword evidence="3" id="KW-0804">Transcription</keyword>
<evidence type="ECO:0000256" key="1">
    <source>
        <dbReference type="ARBA" id="ARBA00023015"/>
    </source>
</evidence>
<dbReference type="PROSITE" id="PS50043">
    <property type="entry name" value="HTH_LUXR_2"/>
    <property type="match status" value="1"/>
</dbReference>
<dbReference type="PANTHER" id="PTHR44688:SF16">
    <property type="entry name" value="DNA-BINDING TRANSCRIPTIONAL ACTIVATOR DEVR_DOSR"/>
    <property type="match status" value="1"/>
</dbReference>
<protein>
    <submittedName>
        <fullName evidence="5">LuxR C-terminal-related transcriptional regulator</fullName>
    </submittedName>
</protein>
<dbReference type="InterPro" id="IPR036388">
    <property type="entry name" value="WH-like_DNA-bd_sf"/>
</dbReference>
<dbReference type="Pfam" id="PF00196">
    <property type="entry name" value="GerE"/>
    <property type="match status" value="1"/>
</dbReference>
<dbReference type="SMART" id="SM00421">
    <property type="entry name" value="HTH_LUXR"/>
    <property type="match status" value="1"/>
</dbReference>
<dbReference type="PANTHER" id="PTHR44688">
    <property type="entry name" value="DNA-BINDING TRANSCRIPTIONAL ACTIVATOR DEVR_DOSR"/>
    <property type="match status" value="1"/>
</dbReference>
<evidence type="ECO:0000256" key="2">
    <source>
        <dbReference type="ARBA" id="ARBA00023125"/>
    </source>
</evidence>
<keyword evidence="6" id="KW-1185">Reference proteome</keyword>
<dbReference type="Gene3D" id="1.10.10.10">
    <property type="entry name" value="Winged helix-like DNA-binding domain superfamily/Winged helix DNA-binding domain"/>
    <property type="match status" value="1"/>
</dbReference>
<dbReference type="InterPro" id="IPR000792">
    <property type="entry name" value="Tscrpt_reg_LuxR_C"/>
</dbReference>
<dbReference type="InterPro" id="IPR016032">
    <property type="entry name" value="Sig_transdc_resp-reg_C-effctor"/>
</dbReference>
<organism evidence="5 6">
    <name type="scientific">Hymenobacter tibetensis</name>
    <dbReference type="NCBI Taxonomy" id="497967"/>
    <lineage>
        <taxon>Bacteria</taxon>
        <taxon>Pseudomonadati</taxon>
        <taxon>Bacteroidota</taxon>
        <taxon>Cytophagia</taxon>
        <taxon>Cytophagales</taxon>
        <taxon>Hymenobacteraceae</taxon>
        <taxon>Hymenobacter</taxon>
    </lineage>
</organism>
<keyword evidence="2" id="KW-0238">DNA-binding</keyword>
<dbReference type="PRINTS" id="PR00038">
    <property type="entry name" value="HTHLUXR"/>
</dbReference>
<dbReference type="EMBL" id="CP094669">
    <property type="protein sequence ID" value="UOG75700.1"/>
    <property type="molecule type" value="Genomic_DNA"/>
</dbReference>
<evidence type="ECO:0000313" key="5">
    <source>
        <dbReference type="EMBL" id="UOG75700.1"/>
    </source>
</evidence>